<dbReference type="Proteomes" id="UP001464891">
    <property type="component" value="Unassembled WGS sequence"/>
</dbReference>
<gene>
    <name evidence="2" type="ORF">NC998_08550</name>
</gene>
<evidence type="ECO:0000313" key="2">
    <source>
        <dbReference type="EMBL" id="MEP0817146.1"/>
    </source>
</evidence>
<keyword evidence="1" id="KW-0472">Membrane</keyword>
<accession>A0ABV0J7X8</accession>
<sequence length="48" mass="5048">MLTDTNLLVEIAISISLGIGLAALSLRSSSEAPEYSAIPIPVKPNRKP</sequence>
<keyword evidence="1" id="KW-0812">Transmembrane</keyword>
<proteinExistence type="predicted"/>
<comment type="caution">
    <text evidence="2">The sequence shown here is derived from an EMBL/GenBank/DDBJ whole genome shotgun (WGS) entry which is preliminary data.</text>
</comment>
<evidence type="ECO:0000313" key="3">
    <source>
        <dbReference type="Proteomes" id="UP001464891"/>
    </source>
</evidence>
<organism evidence="2 3">
    <name type="scientific">Trichocoleus desertorum GB2-A4</name>
    <dbReference type="NCBI Taxonomy" id="2933944"/>
    <lineage>
        <taxon>Bacteria</taxon>
        <taxon>Bacillati</taxon>
        <taxon>Cyanobacteriota</taxon>
        <taxon>Cyanophyceae</taxon>
        <taxon>Leptolyngbyales</taxon>
        <taxon>Trichocoleusaceae</taxon>
        <taxon>Trichocoleus</taxon>
    </lineage>
</organism>
<protein>
    <submittedName>
        <fullName evidence="2">Uncharacterized protein</fullName>
    </submittedName>
</protein>
<dbReference type="EMBL" id="JAMPKM010000003">
    <property type="protein sequence ID" value="MEP0817146.1"/>
    <property type="molecule type" value="Genomic_DNA"/>
</dbReference>
<keyword evidence="1" id="KW-1133">Transmembrane helix</keyword>
<name>A0ABV0J7X8_9CYAN</name>
<reference evidence="2 3" key="1">
    <citation type="submission" date="2022-04" db="EMBL/GenBank/DDBJ databases">
        <title>Positive selection, recombination, and allopatry shape intraspecific diversity of widespread and dominant cyanobacteria.</title>
        <authorList>
            <person name="Wei J."/>
            <person name="Shu W."/>
            <person name="Hu C."/>
        </authorList>
    </citation>
    <scope>NUCLEOTIDE SEQUENCE [LARGE SCALE GENOMIC DNA]</scope>
    <source>
        <strain evidence="2 3">GB2-A4</strain>
    </source>
</reference>
<feature type="transmembrane region" description="Helical" evidence="1">
    <location>
        <begin position="6"/>
        <end position="26"/>
    </location>
</feature>
<evidence type="ECO:0000256" key="1">
    <source>
        <dbReference type="SAM" id="Phobius"/>
    </source>
</evidence>
<keyword evidence="3" id="KW-1185">Reference proteome</keyword>